<protein>
    <submittedName>
        <fullName evidence="1">Uncharacterized protein</fullName>
    </submittedName>
</protein>
<reference evidence="1 2" key="1">
    <citation type="submission" date="2015-03" db="EMBL/GenBank/DDBJ databases">
        <authorList>
            <person name="Hassan Y.I."/>
            <person name="Lepp D."/>
            <person name="Zhou T."/>
        </authorList>
    </citation>
    <scope>NUCLEOTIDE SEQUENCE [LARGE SCALE GENOMIC DNA]</scope>
    <source>
        <strain evidence="1 2">GH2-10</strain>
    </source>
</reference>
<dbReference type="AlphaFoldDB" id="A0A0F5L2Q9"/>
<organism evidence="1 2">
    <name type="scientific">Devosia soli</name>
    <dbReference type="NCBI Taxonomy" id="361041"/>
    <lineage>
        <taxon>Bacteria</taxon>
        <taxon>Pseudomonadati</taxon>
        <taxon>Pseudomonadota</taxon>
        <taxon>Alphaproteobacteria</taxon>
        <taxon>Hyphomicrobiales</taxon>
        <taxon>Devosiaceae</taxon>
        <taxon>Devosia</taxon>
    </lineage>
</organism>
<dbReference type="Gene3D" id="3.20.20.105">
    <property type="entry name" value="Queuine tRNA-ribosyltransferase-like"/>
    <property type="match status" value="1"/>
</dbReference>
<gene>
    <name evidence="1" type="ORF">VW35_17030</name>
</gene>
<name>A0A0F5L2Q9_9HYPH</name>
<dbReference type="PATRIC" id="fig|361041.3.peg.2809"/>
<evidence type="ECO:0000313" key="2">
    <source>
        <dbReference type="Proteomes" id="UP000033514"/>
    </source>
</evidence>
<dbReference type="GO" id="GO:0006400">
    <property type="term" value="P:tRNA modification"/>
    <property type="evidence" value="ECO:0007669"/>
    <property type="project" value="InterPro"/>
</dbReference>
<dbReference type="EMBL" id="LAJG01000042">
    <property type="protein sequence ID" value="KKB76500.1"/>
    <property type="molecule type" value="Genomic_DNA"/>
</dbReference>
<keyword evidence="2" id="KW-1185">Reference proteome</keyword>
<dbReference type="InterPro" id="IPR036511">
    <property type="entry name" value="TGT-like_sf"/>
</dbReference>
<evidence type="ECO:0000313" key="1">
    <source>
        <dbReference type="EMBL" id="KKB76500.1"/>
    </source>
</evidence>
<proteinExistence type="predicted"/>
<sequence length="374" mass="42053">MADLNFLLSTSGLFTYEAALYSAAFGVGQLNPTMITTRDRSTTTLVVDSGGYSLISGGITTPLPTYRVQVLQWQEQFGDVGIAVDIPTRSLDVRGSGYTQFYQCLDQTEKNTQYAISSRSRSDFILCNVMQGRNHAEAQTWFERMSPYQRLLEGIALAGDTKQDMWFWNKRLIQMRDAGLLDNLQWIHVLGTAQPGFGVMLTGLQKALRRHLNPHIRISYDSARPFRNVQANHIITRGLREIGGDIAFWPYQFSKNSSALDRSQRFPFSSPLGDLCPYGDFNPGNPNTVGGWDTTGLMMLSNHEVYKEVQAIAEANRLAEAEVTVGGGTPWHVVRSWEAFDLIWGTTQSDLHLRSYKKFLQHYAGVSNSKDDER</sequence>
<dbReference type="Proteomes" id="UP000033514">
    <property type="component" value="Unassembled WGS sequence"/>
</dbReference>
<accession>A0A0F5L2Q9</accession>
<comment type="caution">
    <text evidence="1">The sequence shown here is derived from an EMBL/GenBank/DDBJ whole genome shotgun (WGS) entry which is preliminary data.</text>
</comment>